<proteinExistence type="predicted"/>
<evidence type="ECO:0000313" key="3">
    <source>
        <dbReference type="EMBL" id="OAQ70352.1"/>
    </source>
</evidence>
<feature type="compositionally biased region" description="Basic and acidic residues" evidence="1">
    <location>
        <begin position="276"/>
        <end position="317"/>
    </location>
</feature>
<dbReference type="OrthoDB" id="272624at2759"/>
<feature type="compositionally biased region" description="Basic residues" evidence="1">
    <location>
        <begin position="547"/>
        <end position="557"/>
    </location>
</feature>
<feature type="compositionally biased region" description="Low complexity" evidence="1">
    <location>
        <begin position="337"/>
        <end position="360"/>
    </location>
</feature>
<feature type="compositionally biased region" description="Polar residues" evidence="1">
    <location>
        <begin position="124"/>
        <end position="135"/>
    </location>
</feature>
<dbReference type="EMBL" id="LSBJ02000002">
    <property type="protein sequence ID" value="OAQ70352.1"/>
    <property type="molecule type" value="Genomic_DNA"/>
</dbReference>
<feature type="compositionally biased region" description="Low complexity" evidence="1">
    <location>
        <begin position="183"/>
        <end position="215"/>
    </location>
</feature>
<dbReference type="InterPro" id="IPR001005">
    <property type="entry name" value="SANT/Myb"/>
</dbReference>
<organism evidence="3 4">
    <name type="scientific">Pochonia chlamydosporia 170</name>
    <dbReference type="NCBI Taxonomy" id="1380566"/>
    <lineage>
        <taxon>Eukaryota</taxon>
        <taxon>Fungi</taxon>
        <taxon>Dikarya</taxon>
        <taxon>Ascomycota</taxon>
        <taxon>Pezizomycotina</taxon>
        <taxon>Sordariomycetes</taxon>
        <taxon>Hypocreomycetidae</taxon>
        <taxon>Hypocreales</taxon>
        <taxon>Clavicipitaceae</taxon>
        <taxon>Pochonia</taxon>
    </lineage>
</organism>
<evidence type="ECO:0000256" key="1">
    <source>
        <dbReference type="SAM" id="MobiDB-lite"/>
    </source>
</evidence>
<dbReference type="InterPro" id="IPR009057">
    <property type="entry name" value="Homeodomain-like_sf"/>
</dbReference>
<dbReference type="SUPFAM" id="SSF46689">
    <property type="entry name" value="Homeodomain-like"/>
    <property type="match status" value="1"/>
</dbReference>
<sequence>MSSMFKKKGGLAFKPKAPVARPRSGPAPSTSRTAAPQPPQPTIDELPESTPEVASEIIEQKPGPPEISQKGSHDAVEKSTGLENELPVAPTRRTTRRSSQLESSSRPQIRPEASAEKSVGSEVTPATPSQSGPSTRTRRQSASKPPPQPSIETPEQPPQSEEAAVPKLTEPATAAQSTPGAVSEESTTVTRTSTRASARKSTTTNTTDAATPATEGELSRPKKRQRKTSRQDDSSETPAPRKRKTSTPNANGSRSSSRRARSLTPDDAEDQIVDLQKLKMSDLTRDLRIGKKFSRHDELRNRERQARLKAKLEKDGDTPSDPGVSGVQSPAPDSTNGSTTKPKSGTPGSTTTPSAAAAGPQFRIVDGQIVVDQSSLVMDRHARAAAARANEDMETIEENDFTRLITSSSFMNTSRLKGPNVWTDVETELFYRGLRMFGTEFEMISKMFPGKQRRHIKLKYNREERHNPHRIDEAVMGVKTTKMDIDEYRAFTGAEFESVETIEAEQRKIQEGYEAERQRLADEQAEIMRKKKEELFADEDGEEGDFKKKRKGKKKGKQSIQYGLNGEPITGE</sequence>
<gene>
    <name evidence="3" type="ORF">VFPPC_02836</name>
</gene>
<dbReference type="GO" id="GO:0000126">
    <property type="term" value="C:transcription factor TFIIIB complex"/>
    <property type="evidence" value="ECO:0007669"/>
    <property type="project" value="TreeGrafter"/>
</dbReference>
<accession>A0A179FXJ6</accession>
<dbReference type="GeneID" id="28846413"/>
<keyword evidence="4" id="KW-1185">Reference proteome</keyword>
<dbReference type="GO" id="GO:0070898">
    <property type="term" value="P:RNA polymerase III preinitiation complex assembly"/>
    <property type="evidence" value="ECO:0007669"/>
    <property type="project" value="TreeGrafter"/>
</dbReference>
<name>A0A179FXJ6_METCM</name>
<reference evidence="3 4" key="1">
    <citation type="journal article" date="2016" name="PLoS Pathog.">
        <title>Biosynthesis of antibiotic leucinostatins in bio-control fungus Purpureocillium lilacinum and their inhibition on phytophthora revealed by genome mining.</title>
        <authorList>
            <person name="Wang G."/>
            <person name="Liu Z."/>
            <person name="Lin R."/>
            <person name="Li E."/>
            <person name="Mao Z."/>
            <person name="Ling J."/>
            <person name="Yang Y."/>
            <person name="Yin W.B."/>
            <person name="Xie B."/>
        </authorList>
    </citation>
    <scope>NUCLEOTIDE SEQUENCE [LARGE SCALE GENOMIC DNA]</scope>
    <source>
        <strain evidence="3">170</strain>
    </source>
</reference>
<feature type="region of interest" description="Disordered" evidence="1">
    <location>
        <begin position="531"/>
        <end position="572"/>
    </location>
</feature>
<feature type="domain" description="Myb-like" evidence="2">
    <location>
        <begin position="418"/>
        <end position="466"/>
    </location>
</feature>
<dbReference type="SMART" id="SM00717">
    <property type="entry name" value="SANT"/>
    <property type="match status" value="1"/>
</dbReference>
<comment type="caution">
    <text evidence="3">The sequence shown here is derived from an EMBL/GenBank/DDBJ whole genome shotgun (WGS) entry which is preliminary data.</text>
</comment>
<dbReference type="Gene3D" id="1.10.10.60">
    <property type="entry name" value="Homeodomain-like"/>
    <property type="match status" value="1"/>
</dbReference>
<dbReference type="PANTHER" id="PTHR22929">
    <property type="entry name" value="RNA POLYMERASE III TRANSCRIPTION INITIATION FACTOR B"/>
    <property type="match status" value="1"/>
</dbReference>
<evidence type="ECO:0000259" key="2">
    <source>
        <dbReference type="SMART" id="SM00717"/>
    </source>
</evidence>
<feature type="compositionally biased region" description="Polar residues" evidence="1">
    <location>
        <begin position="326"/>
        <end position="336"/>
    </location>
</feature>
<dbReference type="KEGG" id="pchm:VFPPC_02836"/>
<dbReference type="STRING" id="1380566.A0A179FXJ6"/>
<dbReference type="Proteomes" id="UP000078397">
    <property type="component" value="Unassembled WGS sequence"/>
</dbReference>
<feature type="region of interest" description="Disordered" evidence="1">
    <location>
        <begin position="1"/>
        <end position="360"/>
    </location>
</feature>
<dbReference type="PANTHER" id="PTHR22929:SF0">
    <property type="entry name" value="TRANSCRIPTION FACTOR TFIIIB COMPONENT B'' HOMOLOG"/>
    <property type="match status" value="1"/>
</dbReference>
<dbReference type="CDD" id="cd00167">
    <property type="entry name" value="SANT"/>
    <property type="match status" value="1"/>
</dbReference>
<protein>
    <submittedName>
        <fullName evidence="3">Transcription factor tfiiib component</fullName>
    </submittedName>
</protein>
<feature type="compositionally biased region" description="Polar residues" evidence="1">
    <location>
        <begin position="97"/>
        <end position="107"/>
    </location>
</feature>
<dbReference type="Pfam" id="PF15963">
    <property type="entry name" value="Myb_DNA-bind_7"/>
    <property type="match status" value="1"/>
</dbReference>
<dbReference type="AlphaFoldDB" id="A0A179FXJ6"/>
<dbReference type="InterPro" id="IPR039467">
    <property type="entry name" value="TFIIIB_B''_Myb"/>
</dbReference>
<dbReference type="GO" id="GO:0001156">
    <property type="term" value="F:TFIIIC-class transcription factor complex binding"/>
    <property type="evidence" value="ECO:0007669"/>
    <property type="project" value="TreeGrafter"/>
</dbReference>
<evidence type="ECO:0000313" key="4">
    <source>
        <dbReference type="Proteomes" id="UP000078397"/>
    </source>
</evidence>
<dbReference type="RefSeq" id="XP_018146889.1">
    <property type="nucleotide sequence ID" value="XM_018282419.1"/>
</dbReference>